<name>A0A2P4Y9F3_9STRA</name>
<proteinExistence type="predicted"/>
<reference evidence="1 2" key="1">
    <citation type="journal article" date="2017" name="Genome Biol. Evol.">
        <title>Phytophthora megakarya and P. palmivora, closely related causal agents of cacao black pod rot, underwent increases in genome sizes and gene numbers by different mechanisms.</title>
        <authorList>
            <person name="Ali S.S."/>
            <person name="Shao J."/>
            <person name="Lary D.J."/>
            <person name="Kronmiller B."/>
            <person name="Shen D."/>
            <person name="Strem M.D."/>
            <person name="Amoako-Attah I."/>
            <person name="Akrofi A.Y."/>
            <person name="Begoude B.A."/>
            <person name="Ten Hoopen G.M."/>
            <person name="Coulibaly K."/>
            <person name="Kebe B.I."/>
            <person name="Melnick R.L."/>
            <person name="Guiltinan M.J."/>
            <person name="Tyler B.M."/>
            <person name="Meinhardt L.W."/>
            <person name="Bailey B.A."/>
        </authorList>
    </citation>
    <scope>NUCLEOTIDE SEQUENCE [LARGE SCALE GENOMIC DNA]</scope>
    <source>
        <strain evidence="2">sbr112.9</strain>
    </source>
</reference>
<evidence type="ECO:0000313" key="2">
    <source>
        <dbReference type="Proteomes" id="UP000237271"/>
    </source>
</evidence>
<evidence type="ECO:0000313" key="1">
    <source>
        <dbReference type="EMBL" id="POM74440.1"/>
    </source>
</evidence>
<keyword evidence="2" id="KW-1185">Reference proteome</keyword>
<gene>
    <name evidence="1" type="ORF">PHPALM_8609</name>
</gene>
<dbReference type="AlphaFoldDB" id="A0A2P4Y9F3"/>
<sequence length="144" mass="16638">MHVDTIAVTCEFWIQGADLAWLETIEGSKHVNTHISTAKLFFHGPDGIRPFLFGNIPLRQYKILVVPIATKVEKTLHEWHFKLRYLNKEIVIDMLSKKLVVGLPTFLVSELRKCRSIEWRVAQSALYSLRATGLPWLPEELNEQ</sequence>
<protein>
    <submittedName>
        <fullName evidence="1">Chemotaxis protein CheY</fullName>
    </submittedName>
</protein>
<dbReference type="EMBL" id="NCKW01004869">
    <property type="protein sequence ID" value="POM74440.1"/>
    <property type="molecule type" value="Genomic_DNA"/>
</dbReference>
<organism evidence="1 2">
    <name type="scientific">Phytophthora palmivora</name>
    <dbReference type="NCBI Taxonomy" id="4796"/>
    <lineage>
        <taxon>Eukaryota</taxon>
        <taxon>Sar</taxon>
        <taxon>Stramenopiles</taxon>
        <taxon>Oomycota</taxon>
        <taxon>Peronosporomycetes</taxon>
        <taxon>Peronosporales</taxon>
        <taxon>Peronosporaceae</taxon>
        <taxon>Phytophthora</taxon>
    </lineage>
</organism>
<dbReference type="Proteomes" id="UP000237271">
    <property type="component" value="Unassembled WGS sequence"/>
</dbReference>
<comment type="caution">
    <text evidence="1">The sequence shown here is derived from an EMBL/GenBank/DDBJ whole genome shotgun (WGS) entry which is preliminary data.</text>
</comment>
<accession>A0A2P4Y9F3</accession>